<feature type="domain" description="Glutamine amidotransferase type-2" evidence="12">
    <location>
        <begin position="2"/>
        <end position="214"/>
    </location>
</feature>
<evidence type="ECO:0000256" key="9">
    <source>
        <dbReference type="PIRSR" id="PIRSR001589-2"/>
    </source>
</evidence>
<dbReference type="GO" id="GO:0004066">
    <property type="term" value="F:asparagine synthase (glutamine-hydrolyzing) activity"/>
    <property type="evidence" value="ECO:0007669"/>
    <property type="project" value="UniProtKB-EC"/>
</dbReference>
<keyword evidence="5 9" id="KW-0067">ATP-binding</keyword>
<dbReference type="RefSeq" id="WP_085219626.1">
    <property type="nucleotide sequence ID" value="NZ_LT840185.1"/>
</dbReference>
<reference evidence="14" key="1">
    <citation type="submission" date="2017-04" db="EMBL/GenBank/DDBJ databases">
        <authorList>
            <person name="Varghese N."/>
            <person name="Submissions S."/>
        </authorList>
    </citation>
    <scope>NUCLEOTIDE SEQUENCE [LARGE SCALE GENOMIC DNA]</scope>
    <source>
        <strain evidence="14">Dd16</strain>
    </source>
</reference>
<dbReference type="InterPro" id="IPR001962">
    <property type="entry name" value="Asn_synthase"/>
</dbReference>
<dbReference type="InterPro" id="IPR051786">
    <property type="entry name" value="ASN_synthetase/amidase"/>
</dbReference>
<evidence type="ECO:0000259" key="12">
    <source>
        <dbReference type="PROSITE" id="PS51278"/>
    </source>
</evidence>
<evidence type="ECO:0000256" key="3">
    <source>
        <dbReference type="ARBA" id="ARBA00012737"/>
    </source>
</evidence>
<sequence>MCGIAGIFHPGVPKPVSAARVRAMADALAHRGPDGSGVWTARGVGLGHRRLSIIDIAGGVQPMLAPDERQTIVFNGEIYNFREVRADLAAKGHVFRTDSDTEVILAAWRQWGPECLSRLNGMFAVALYDAAEDALFLARDRLGVKPLHIAELSDGSLIFASELKGLLAHPLMRGAPDPRAVEDFLAFGYVPDDSCIVAGVRKLPAGHYLLVRRGRSQPQPVQWWDVDFSQPDRRPAAALIEECKDRMRAAVSSRMVADVPVGAFLSGGVDSSAVVALMAGMSRGAVETCSIGFDEADHDETAYARIIAERFATVHRERTVAAADFGLIDTLVEAFDEPFADASALATYRVCELARERVTVALSGDGADEAFAGYRRYRLFMGEERVRGLLPGPMARAARALGNAYPKLDWAPQWLRAKTTLQALGQDRGLAYAEAVGATPPAIRGQIYRDGFGKLLDGHVAENRYAEAMAKAPARDALSRAQYADLKIWLPGDILTKVDRTSMAVSLEAREPLLDHRLIEFAARVPSRLRLRRGEGKWLMKQSLAGTLPDSILHRRKMGFVTPVSAWFRGPLAGEAAGIARGSALAELGWFDGDTIARLAAAHKSGRSDHGRLLWQLLMLDRSLQRLFGIGRSSGYRASTKNRPSGGAFNPSAARSRA</sequence>
<dbReference type="AlphaFoldDB" id="A0A1X7GWH4"/>
<accession>A0A1X7GWH4</accession>
<evidence type="ECO:0000256" key="4">
    <source>
        <dbReference type="ARBA" id="ARBA00022741"/>
    </source>
</evidence>
<dbReference type="OrthoDB" id="9763290at2"/>
<evidence type="ECO:0000313" key="13">
    <source>
        <dbReference type="EMBL" id="SMF75524.1"/>
    </source>
</evidence>
<evidence type="ECO:0000256" key="11">
    <source>
        <dbReference type="SAM" id="MobiDB-lite"/>
    </source>
</evidence>
<feature type="region of interest" description="Disordered" evidence="11">
    <location>
        <begin position="638"/>
        <end position="658"/>
    </location>
</feature>
<dbReference type="InterPro" id="IPR033738">
    <property type="entry name" value="AsnB_N"/>
</dbReference>
<dbReference type="InterPro" id="IPR017932">
    <property type="entry name" value="GATase_2_dom"/>
</dbReference>
<evidence type="ECO:0000256" key="7">
    <source>
        <dbReference type="ARBA" id="ARBA00048741"/>
    </source>
</evidence>
<evidence type="ECO:0000256" key="8">
    <source>
        <dbReference type="PIRSR" id="PIRSR001589-1"/>
    </source>
</evidence>
<feature type="binding site" evidence="9">
    <location>
        <position position="291"/>
    </location>
    <ligand>
        <name>ATP</name>
        <dbReference type="ChEBI" id="CHEBI:30616"/>
    </ligand>
</feature>
<comment type="catalytic activity">
    <reaction evidence="7">
        <text>L-aspartate + L-glutamine + ATP + H2O = L-asparagine + L-glutamate + AMP + diphosphate + H(+)</text>
        <dbReference type="Rhea" id="RHEA:12228"/>
        <dbReference type="ChEBI" id="CHEBI:15377"/>
        <dbReference type="ChEBI" id="CHEBI:15378"/>
        <dbReference type="ChEBI" id="CHEBI:29985"/>
        <dbReference type="ChEBI" id="CHEBI:29991"/>
        <dbReference type="ChEBI" id="CHEBI:30616"/>
        <dbReference type="ChEBI" id="CHEBI:33019"/>
        <dbReference type="ChEBI" id="CHEBI:58048"/>
        <dbReference type="ChEBI" id="CHEBI:58359"/>
        <dbReference type="ChEBI" id="CHEBI:456215"/>
        <dbReference type="EC" id="6.3.5.4"/>
    </reaction>
</comment>
<evidence type="ECO:0000256" key="1">
    <source>
        <dbReference type="ARBA" id="ARBA00005187"/>
    </source>
</evidence>
<gene>
    <name evidence="13" type="ORF">SAMN06295910_2351</name>
</gene>
<keyword evidence="8" id="KW-0061">Asparagine biosynthesis</keyword>
<dbReference type="Pfam" id="PF13537">
    <property type="entry name" value="GATase_7"/>
    <property type="match status" value="1"/>
</dbReference>
<dbReference type="NCBIfam" id="TIGR03108">
    <property type="entry name" value="eps_aminotran_1"/>
    <property type="match status" value="1"/>
</dbReference>
<dbReference type="Pfam" id="PF00733">
    <property type="entry name" value="Asn_synthase"/>
    <property type="match status" value="1"/>
</dbReference>
<dbReference type="SUPFAM" id="SSF56235">
    <property type="entry name" value="N-terminal nucleophile aminohydrolases (Ntn hydrolases)"/>
    <property type="match status" value="1"/>
</dbReference>
<dbReference type="EC" id="6.3.5.4" evidence="3"/>
<dbReference type="GO" id="GO:0005829">
    <property type="term" value="C:cytosol"/>
    <property type="evidence" value="ECO:0007669"/>
    <property type="project" value="TreeGrafter"/>
</dbReference>
<organism evidence="13 14">
    <name type="scientific">Allosphingosinicella indica</name>
    <dbReference type="NCBI Taxonomy" id="941907"/>
    <lineage>
        <taxon>Bacteria</taxon>
        <taxon>Pseudomonadati</taxon>
        <taxon>Pseudomonadota</taxon>
        <taxon>Alphaproteobacteria</taxon>
        <taxon>Sphingomonadales</taxon>
        <taxon>Sphingomonadaceae</taxon>
        <taxon>Allosphingosinicella</taxon>
    </lineage>
</organism>
<dbReference type="InterPro" id="IPR014729">
    <property type="entry name" value="Rossmann-like_a/b/a_fold"/>
</dbReference>
<keyword evidence="6 8" id="KW-0315">Glutamine amidotransferase</keyword>
<dbReference type="CDD" id="cd01991">
    <property type="entry name" value="Asn_synthase_B_C"/>
    <property type="match status" value="1"/>
</dbReference>
<comment type="similarity">
    <text evidence="2">Belongs to the asparagine synthetase family.</text>
</comment>
<feature type="binding site" evidence="9">
    <location>
        <begin position="363"/>
        <end position="364"/>
    </location>
    <ligand>
        <name>ATP</name>
        <dbReference type="ChEBI" id="CHEBI:30616"/>
    </ligand>
</feature>
<dbReference type="InterPro" id="IPR006426">
    <property type="entry name" value="Asn_synth_AEB"/>
</dbReference>
<dbReference type="SUPFAM" id="SSF52402">
    <property type="entry name" value="Adenine nucleotide alpha hydrolases-like"/>
    <property type="match status" value="1"/>
</dbReference>
<keyword evidence="8" id="KW-0028">Amino-acid biosynthesis</keyword>
<evidence type="ECO:0000256" key="6">
    <source>
        <dbReference type="ARBA" id="ARBA00022962"/>
    </source>
</evidence>
<evidence type="ECO:0000256" key="10">
    <source>
        <dbReference type="PIRSR" id="PIRSR001589-3"/>
    </source>
</evidence>
<dbReference type="GO" id="GO:0006529">
    <property type="term" value="P:asparagine biosynthetic process"/>
    <property type="evidence" value="ECO:0007669"/>
    <property type="project" value="UniProtKB-KW"/>
</dbReference>
<keyword evidence="4 9" id="KW-0547">Nucleotide-binding</keyword>
<dbReference type="PANTHER" id="PTHR43284:SF1">
    <property type="entry name" value="ASPARAGINE SYNTHETASE"/>
    <property type="match status" value="1"/>
</dbReference>
<feature type="binding site" evidence="9">
    <location>
        <position position="100"/>
    </location>
    <ligand>
        <name>L-glutamine</name>
        <dbReference type="ChEBI" id="CHEBI:58359"/>
    </ligand>
</feature>
<name>A0A1X7GWH4_9SPHN</name>
<dbReference type="InterPro" id="IPR017539">
    <property type="entry name" value="XrtA_amidotfase"/>
</dbReference>
<dbReference type="Gene3D" id="3.40.50.620">
    <property type="entry name" value="HUPs"/>
    <property type="match status" value="1"/>
</dbReference>
<feature type="site" description="Important for beta-aspartyl-AMP intermediate formation" evidence="10">
    <location>
        <position position="365"/>
    </location>
</feature>
<keyword evidence="14" id="KW-1185">Reference proteome</keyword>
<protein>
    <recommendedName>
        <fullName evidence="3">asparagine synthase (glutamine-hydrolyzing)</fullName>
        <ecNumber evidence="3">6.3.5.4</ecNumber>
    </recommendedName>
</protein>
<dbReference type="Gene3D" id="3.60.20.10">
    <property type="entry name" value="Glutamine Phosphoribosylpyrophosphate, subunit 1, domain 1"/>
    <property type="match status" value="1"/>
</dbReference>
<dbReference type="EMBL" id="LT840185">
    <property type="protein sequence ID" value="SMF75524.1"/>
    <property type="molecule type" value="Genomic_DNA"/>
</dbReference>
<dbReference type="PANTHER" id="PTHR43284">
    <property type="entry name" value="ASPARAGINE SYNTHETASE (GLUTAMINE-HYDROLYZING)"/>
    <property type="match status" value="1"/>
</dbReference>
<dbReference type="CDD" id="cd00712">
    <property type="entry name" value="AsnB"/>
    <property type="match status" value="1"/>
</dbReference>
<dbReference type="STRING" id="941907.SAMN06295910_2351"/>
<evidence type="ECO:0000313" key="14">
    <source>
        <dbReference type="Proteomes" id="UP000192934"/>
    </source>
</evidence>
<dbReference type="GO" id="GO:0005524">
    <property type="term" value="F:ATP binding"/>
    <property type="evidence" value="ECO:0007669"/>
    <property type="project" value="UniProtKB-KW"/>
</dbReference>
<dbReference type="InterPro" id="IPR029055">
    <property type="entry name" value="Ntn_hydrolases_N"/>
</dbReference>
<feature type="active site" description="For GATase activity" evidence="8">
    <location>
        <position position="2"/>
    </location>
</feature>
<dbReference type="Proteomes" id="UP000192934">
    <property type="component" value="Chromosome I"/>
</dbReference>
<dbReference type="NCBIfam" id="TIGR01536">
    <property type="entry name" value="asn_synth_AEB"/>
    <property type="match status" value="1"/>
</dbReference>
<dbReference type="PIRSF" id="PIRSF001589">
    <property type="entry name" value="Asn_synthetase_glu-h"/>
    <property type="match status" value="1"/>
</dbReference>
<comment type="pathway">
    <text evidence="1">Amino-acid biosynthesis; L-asparagine biosynthesis; L-asparagine from L-aspartate (L-Gln route): step 1/1.</text>
</comment>
<dbReference type="PROSITE" id="PS51278">
    <property type="entry name" value="GATASE_TYPE_2"/>
    <property type="match status" value="1"/>
</dbReference>
<evidence type="ECO:0000256" key="2">
    <source>
        <dbReference type="ARBA" id="ARBA00005752"/>
    </source>
</evidence>
<evidence type="ECO:0000256" key="5">
    <source>
        <dbReference type="ARBA" id="ARBA00022840"/>
    </source>
</evidence>
<proteinExistence type="inferred from homology"/>